<keyword evidence="2" id="KW-0503">Monooxygenase</keyword>
<dbReference type="GO" id="GO:0004497">
    <property type="term" value="F:monooxygenase activity"/>
    <property type="evidence" value="ECO:0007669"/>
    <property type="project" value="UniProtKB-KW"/>
</dbReference>
<dbReference type="EMBL" id="JAMQOS010000002">
    <property type="protein sequence ID" value="MDS0281920.1"/>
    <property type="molecule type" value="Genomic_DNA"/>
</dbReference>
<dbReference type="PANTHER" id="PTHR33336">
    <property type="entry name" value="QUINOL MONOOXYGENASE YGIN-RELATED"/>
    <property type="match status" value="1"/>
</dbReference>
<dbReference type="InterPro" id="IPR007138">
    <property type="entry name" value="ABM_dom"/>
</dbReference>
<dbReference type="InterPro" id="IPR050744">
    <property type="entry name" value="AI-2_Isomerase_LsrG"/>
</dbReference>
<proteinExistence type="predicted"/>
<keyword evidence="3" id="KW-1185">Reference proteome</keyword>
<dbReference type="Gene3D" id="3.30.70.100">
    <property type="match status" value="1"/>
</dbReference>
<feature type="domain" description="ABM" evidence="1">
    <location>
        <begin position="2"/>
        <end position="91"/>
    </location>
</feature>
<sequence length="101" mass="11750">MLVLHATMHVEPAHRERVLELLESLVEASRQDSGVVSYQAAVDVLDPTVVHFREVYENESLFEDHLYSDHVQAFEAEITEYLTAERDIRKFHVESVERLDL</sequence>
<name>A0ABU2FMC8_9EURY</name>
<accession>A0ABU2FMC8</accession>
<comment type="caution">
    <text evidence="2">The sequence shown here is derived from an EMBL/GenBank/DDBJ whole genome shotgun (WGS) entry which is preliminary data.</text>
</comment>
<gene>
    <name evidence="2" type="ORF">NDI86_07270</name>
</gene>
<dbReference type="SUPFAM" id="SSF54909">
    <property type="entry name" value="Dimeric alpha+beta barrel"/>
    <property type="match status" value="1"/>
</dbReference>
<evidence type="ECO:0000313" key="2">
    <source>
        <dbReference type="EMBL" id="MDS0281920.1"/>
    </source>
</evidence>
<dbReference type="Proteomes" id="UP001268864">
    <property type="component" value="Unassembled WGS sequence"/>
</dbReference>
<dbReference type="InterPro" id="IPR011008">
    <property type="entry name" value="Dimeric_a/b-barrel"/>
</dbReference>
<dbReference type="PANTHER" id="PTHR33336:SF15">
    <property type="entry name" value="ABM DOMAIN-CONTAINING PROTEIN"/>
    <property type="match status" value="1"/>
</dbReference>
<dbReference type="RefSeq" id="WP_310899756.1">
    <property type="nucleotide sequence ID" value="NZ_JAMQOS010000002.1"/>
</dbReference>
<evidence type="ECO:0000313" key="3">
    <source>
        <dbReference type="Proteomes" id="UP001268864"/>
    </source>
</evidence>
<reference evidence="2 3" key="1">
    <citation type="submission" date="2022-06" db="EMBL/GenBank/DDBJ databases">
        <title>Halomicroarcula sp. a new haloarchaeum isolate from saline soil.</title>
        <authorList>
            <person name="Strakova D."/>
            <person name="Galisteo C."/>
            <person name="Sanchez-Porro C."/>
            <person name="Ventosa A."/>
        </authorList>
    </citation>
    <scope>NUCLEOTIDE SEQUENCE [LARGE SCALE GENOMIC DNA]</scope>
    <source>
        <strain evidence="2 3">S3CR25-11</strain>
    </source>
</reference>
<organism evidence="2 3">
    <name type="scientific">Haloarcula onubensis</name>
    <dbReference type="NCBI Taxonomy" id="2950539"/>
    <lineage>
        <taxon>Archaea</taxon>
        <taxon>Methanobacteriati</taxon>
        <taxon>Methanobacteriota</taxon>
        <taxon>Stenosarchaea group</taxon>
        <taxon>Halobacteria</taxon>
        <taxon>Halobacteriales</taxon>
        <taxon>Haloarculaceae</taxon>
        <taxon>Haloarcula</taxon>
    </lineage>
</organism>
<evidence type="ECO:0000259" key="1">
    <source>
        <dbReference type="PROSITE" id="PS51725"/>
    </source>
</evidence>
<protein>
    <submittedName>
        <fullName evidence="2">Antibiotic biosynthesis monooxygenase</fullName>
    </submittedName>
</protein>
<keyword evidence="2" id="KW-0560">Oxidoreductase</keyword>
<dbReference type="Pfam" id="PF03992">
    <property type="entry name" value="ABM"/>
    <property type="match status" value="1"/>
</dbReference>
<dbReference type="PROSITE" id="PS51725">
    <property type="entry name" value="ABM"/>
    <property type="match status" value="1"/>
</dbReference>